<organism evidence="2">
    <name type="scientific">uncultured Thermomicrobiales bacterium</name>
    <dbReference type="NCBI Taxonomy" id="1645740"/>
    <lineage>
        <taxon>Bacteria</taxon>
        <taxon>Pseudomonadati</taxon>
        <taxon>Thermomicrobiota</taxon>
        <taxon>Thermomicrobia</taxon>
        <taxon>Thermomicrobiales</taxon>
        <taxon>environmental samples</taxon>
    </lineage>
</organism>
<accession>A0A6J4TJE1</accession>
<protein>
    <submittedName>
        <fullName evidence="2">Ferredoxin</fullName>
    </submittedName>
</protein>
<reference evidence="2" key="1">
    <citation type="submission" date="2020-02" db="EMBL/GenBank/DDBJ databases">
        <authorList>
            <person name="Meier V. D."/>
        </authorList>
    </citation>
    <scope>NUCLEOTIDE SEQUENCE</scope>
    <source>
        <strain evidence="2">AVDCRST_MAG73</strain>
    </source>
</reference>
<proteinExistence type="predicted"/>
<feature type="non-terminal residue" evidence="2">
    <location>
        <position position="79"/>
    </location>
</feature>
<feature type="region of interest" description="Disordered" evidence="1">
    <location>
        <begin position="59"/>
        <end position="79"/>
    </location>
</feature>
<gene>
    <name evidence="2" type="ORF">AVDCRST_MAG73-333</name>
</gene>
<evidence type="ECO:0000256" key="1">
    <source>
        <dbReference type="SAM" id="MobiDB-lite"/>
    </source>
</evidence>
<dbReference type="EMBL" id="CADCWE010000019">
    <property type="protein sequence ID" value="CAA9523574.1"/>
    <property type="molecule type" value="Genomic_DNA"/>
</dbReference>
<feature type="non-terminal residue" evidence="2">
    <location>
        <position position="1"/>
    </location>
</feature>
<evidence type="ECO:0000313" key="2">
    <source>
        <dbReference type="EMBL" id="CAA9523574.1"/>
    </source>
</evidence>
<sequence>DVRDRPAVHRGQRCILRRSLPGGLHPLHRRRGAVFHQPRRVHRLRRLRRGLPRRGDLLRRRPAGAVGRVPRQEQGALPV</sequence>
<name>A0A6J4TJE1_9BACT</name>
<dbReference type="AlphaFoldDB" id="A0A6J4TJE1"/>